<dbReference type="Proteomes" id="UP000198771">
    <property type="component" value="Unassembled WGS sequence"/>
</dbReference>
<evidence type="ECO:0000313" key="2">
    <source>
        <dbReference type="EMBL" id="SDB51333.1"/>
    </source>
</evidence>
<name>A0A1G6E1Q8_9BACT</name>
<dbReference type="AlphaFoldDB" id="A0A1G6E1Q8"/>
<reference evidence="2 3" key="1">
    <citation type="submission" date="2016-10" db="EMBL/GenBank/DDBJ databases">
        <authorList>
            <person name="de Groot N.N."/>
        </authorList>
    </citation>
    <scope>NUCLEOTIDE SEQUENCE [LARGE SCALE GENOMIC DNA]</scope>
    <source>
        <strain evidence="2 3">ASO4-2</strain>
    </source>
</reference>
<dbReference type="OrthoDB" id="5471922at2"/>
<evidence type="ECO:0000256" key="1">
    <source>
        <dbReference type="SAM" id="Phobius"/>
    </source>
</evidence>
<feature type="transmembrane region" description="Helical" evidence="1">
    <location>
        <begin position="21"/>
        <end position="41"/>
    </location>
</feature>
<dbReference type="RefSeq" id="WP_092122353.1">
    <property type="nucleotide sequence ID" value="NZ_FMXO01000015.1"/>
</dbReference>
<keyword evidence="3" id="KW-1185">Reference proteome</keyword>
<proteinExistence type="predicted"/>
<accession>A0A1G6E1Q8</accession>
<organism evidence="2 3">
    <name type="scientific">Desulfonatronum thiosulfatophilum</name>
    <dbReference type="NCBI Taxonomy" id="617002"/>
    <lineage>
        <taxon>Bacteria</taxon>
        <taxon>Pseudomonadati</taxon>
        <taxon>Thermodesulfobacteriota</taxon>
        <taxon>Desulfovibrionia</taxon>
        <taxon>Desulfovibrionales</taxon>
        <taxon>Desulfonatronaceae</taxon>
        <taxon>Desulfonatronum</taxon>
    </lineage>
</organism>
<gene>
    <name evidence="2" type="ORF">SAMN05660653_02531</name>
</gene>
<keyword evidence="1" id="KW-1133">Transmembrane helix</keyword>
<keyword evidence="1" id="KW-0472">Membrane</keyword>
<dbReference type="EMBL" id="FMXO01000015">
    <property type="protein sequence ID" value="SDB51333.1"/>
    <property type="molecule type" value="Genomic_DNA"/>
</dbReference>
<sequence length="183" mass="20372">MRSYIIIQLLPDWRLPYRGHGLALGRLFVMALLLGAVAFLGSGNVQADQVDEANIPERIAGMERVRVVSGMEAARIIDRMHQGNVATQANFIAHYEGGGHSADYYLSLYETPEQAVKGMEDMAEVMAREGHGFSHLMKRDKDGLPFYMALGQGQAHYFFARGLELVWLAVDMKVAEKALMDVL</sequence>
<keyword evidence="1" id="KW-0812">Transmembrane</keyword>
<evidence type="ECO:0000313" key="3">
    <source>
        <dbReference type="Proteomes" id="UP000198771"/>
    </source>
</evidence>
<protein>
    <submittedName>
        <fullName evidence="2">Uncharacterized protein</fullName>
    </submittedName>
</protein>